<accession>A0AAD5WNT3</accession>
<dbReference type="EMBL" id="JAKWBI020000346">
    <property type="protein sequence ID" value="KAJ2896194.1"/>
    <property type="molecule type" value="Genomic_DNA"/>
</dbReference>
<feature type="compositionally biased region" description="Low complexity" evidence="1">
    <location>
        <begin position="186"/>
        <end position="196"/>
    </location>
</feature>
<feature type="region of interest" description="Disordered" evidence="1">
    <location>
        <begin position="186"/>
        <end position="206"/>
    </location>
</feature>
<evidence type="ECO:0000313" key="3">
    <source>
        <dbReference type="Proteomes" id="UP001201980"/>
    </source>
</evidence>
<name>A0AAD5WNT3_9PEZI</name>
<proteinExistence type="predicted"/>
<evidence type="ECO:0000313" key="2">
    <source>
        <dbReference type="EMBL" id="KAJ2896194.1"/>
    </source>
</evidence>
<dbReference type="Proteomes" id="UP001201980">
    <property type="component" value="Unassembled WGS sequence"/>
</dbReference>
<evidence type="ECO:0000256" key="1">
    <source>
        <dbReference type="SAM" id="MobiDB-lite"/>
    </source>
</evidence>
<keyword evidence="3" id="KW-1185">Reference proteome</keyword>
<protein>
    <submittedName>
        <fullName evidence="2">Uncharacterized protein</fullName>
    </submittedName>
</protein>
<gene>
    <name evidence="2" type="ORF">MKZ38_005762</name>
</gene>
<reference evidence="2" key="1">
    <citation type="submission" date="2022-07" db="EMBL/GenBank/DDBJ databases">
        <title>Draft genome sequence of Zalerion maritima ATCC 34329, a (micro)plastics degrading marine fungus.</title>
        <authorList>
            <person name="Paco A."/>
            <person name="Goncalves M.F.M."/>
            <person name="Rocha-Santos T.A.P."/>
            <person name="Alves A."/>
        </authorList>
    </citation>
    <scope>NUCLEOTIDE SEQUENCE</scope>
    <source>
        <strain evidence="2">ATCC 34329</strain>
    </source>
</reference>
<organism evidence="2 3">
    <name type="scientific">Zalerion maritima</name>
    <dbReference type="NCBI Taxonomy" id="339359"/>
    <lineage>
        <taxon>Eukaryota</taxon>
        <taxon>Fungi</taxon>
        <taxon>Dikarya</taxon>
        <taxon>Ascomycota</taxon>
        <taxon>Pezizomycotina</taxon>
        <taxon>Sordariomycetes</taxon>
        <taxon>Lulworthiomycetidae</taxon>
        <taxon>Lulworthiales</taxon>
        <taxon>Lulworthiaceae</taxon>
        <taxon>Zalerion</taxon>
    </lineage>
</organism>
<sequence>MTKCMVDVSSMTGPAWPAHEIIDPTTLRREELLHYTNGDHTFFNWVRYQQTNAFSLRLSSPSEVAYWKDLEVKLKKSWAHHSLSTADAGIEEKNPIFPAWADHGDHTYVAMCLAMPDKYGLVDYGVCRKFPEFLRVHIGLLNGISGEVVRMDWSEDLWTLLRIPKGDVEVGVYELRIVEEVVRDGSPASTSAGSGSLDDFEGPDSP</sequence>
<dbReference type="AlphaFoldDB" id="A0AAD5WNT3"/>
<comment type="caution">
    <text evidence="2">The sequence shown here is derived from an EMBL/GenBank/DDBJ whole genome shotgun (WGS) entry which is preliminary data.</text>
</comment>